<dbReference type="Proteomes" id="UP000321058">
    <property type="component" value="Unassembled WGS sequence"/>
</dbReference>
<proteinExistence type="predicted"/>
<comment type="cofactor">
    <cofactor evidence="1">
        <name>FAD</name>
        <dbReference type="ChEBI" id="CHEBI:57692"/>
    </cofactor>
</comment>
<dbReference type="EMBL" id="BKAJ01000139">
    <property type="protein sequence ID" value="GEP59761.1"/>
    <property type="molecule type" value="Genomic_DNA"/>
</dbReference>
<dbReference type="GO" id="GO:0071949">
    <property type="term" value="F:FAD binding"/>
    <property type="evidence" value="ECO:0007669"/>
    <property type="project" value="InterPro"/>
</dbReference>
<organism evidence="5 6">
    <name type="scientific">Reyranella soli</name>
    <dbReference type="NCBI Taxonomy" id="1230389"/>
    <lineage>
        <taxon>Bacteria</taxon>
        <taxon>Pseudomonadati</taxon>
        <taxon>Pseudomonadota</taxon>
        <taxon>Alphaproteobacteria</taxon>
        <taxon>Hyphomicrobiales</taxon>
        <taxon>Reyranellaceae</taxon>
        <taxon>Reyranella</taxon>
    </lineage>
</organism>
<feature type="domain" description="FAD-binding" evidence="4">
    <location>
        <begin position="25"/>
        <end position="361"/>
    </location>
</feature>
<dbReference type="AlphaFoldDB" id="A0A512NLE0"/>
<dbReference type="OrthoDB" id="9791689at2"/>
<protein>
    <submittedName>
        <fullName evidence="5">FAD-dependent oxidoreductase</fullName>
    </submittedName>
</protein>
<evidence type="ECO:0000313" key="6">
    <source>
        <dbReference type="Proteomes" id="UP000321058"/>
    </source>
</evidence>
<dbReference type="PRINTS" id="PR00420">
    <property type="entry name" value="RNGMNOXGNASE"/>
</dbReference>
<sequence>MSSYTYQHYPYRRPPELDGKAARRPVVIVGAGMAGPTLALELAARGVPTVVLDEDDTVSFGSRSICQAKHSLEVWDRFGIAQRMVDKGITWEQGEVYLGDQAVYRFNLQPEPGHKFPAFVNLQQYYVEEFLYERCLAEPAIEMRVLNKVVGVMPHDDHVVVEVETPDGRYTLEAEWLVACDGVRSPVRHMLGLAFEGEVFHDQFLIADIRLLDELPKERRFWFYPPFHPTNSVLLHRQADNVLRVDFQLGHDADAEEEKKTENIDCRLRLMFGPEARWEHEWTSVYTFTCRMMQRFMHGRVVFAGDAAHVVSPFGARGGNGAIADVDNLAWKLALIVTGKAPEALLDSYDSERRAAARENILNSTRSTDFITPKFPASRAFRDAALALARDFPFARALINSGRLSVPTLQPESPLDTPDRDGDWVGGPGPGRAMLDAPVGLKGENGGWLIDRLGRDFNLLTFGQDRVEPPDGVTGIAVGGNGLAWRRYDARPGTTYLIRPDRYVAARWRSPDPAAITAAVERAQGRNTGRSPA</sequence>
<dbReference type="Gene3D" id="3.30.70.2450">
    <property type="match status" value="1"/>
</dbReference>
<dbReference type="RefSeq" id="WP_147155146.1">
    <property type="nucleotide sequence ID" value="NZ_BKAJ01000139.1"/>
</dbReference>
<dbReference type="GO" id="GO:0016709">
    <property type="term" value="F:oxidoreductase activity, acting on paired donors, with incorporation or reduction of molecular oxygen, NAD(P)H as one donor, and incorporation of one atom of oxygen"/>
    <property type="evidence" value="ECO:0007669"/>
    <property type="project" value="UniProtKB-ARBA"/>
</dbReference>
<evidence type="ECO:0000313" key="5">
    <source>
        <dbReference type="EMBL" id="GEP59761.1"/>
    </source>
</evidence>
<evidence type="ECO:0000256" key="1">
    <source>
        <dbReference type="ARBA" id="ARBA00001974"/>
    </source>
</evidence>
<reference evidence="5 6" key="1">
    <citation type="submission" date="2019-07" db="EMBL/GenBank/DDBJ databases">
        <title>Whole genome shotgun sequence of Reyranella soli NBRC 108950.</title>
        <authorList>
            <person name="Hosoyama A."/>
            <person name="Uohara A."/>
            <person name="Ohji S."/>
            <person name="Ichikawa N."/>
        </authorList>
    </citation>
    <scope>NUCLEOTIDE SEQUENCE [LARGE SCALE GENOMIC DNA]</scope>
    <source>
        <strain evidence="5 6">NBRC 108950</strain>
    </source>
</reference>
<keyword evidence="2" id="KW-0285">Flavoprotein</keyword>
<dbReference type="Gene3D" id="3.50.50.60">
    <property type="entry name" value="FAD/NAD(P)-binding domain"/>
    <property type="match status" value="1"/>
</dbReference>
<keyword evidence="6" id="KW-1185">Reference proteome</keyword>
<dbReference type="SUPFAM" id="SSF51905">
    <property type="entry name" value="FAD/NAD(P)-binding domain"/>
    <property type="match status" value="1"/>
</dbReference>
<evidence type="ECO:0000256" key="3">
    <source>
        <dbReference type="ARBA" id="ARBA00022827"/>
    </source>
</evidence>
<evidence type="ECO:0000259" key="4">
    <source>
        <dbReference type="Pfam" id="PF01494"/>
    </source>
</evidence>
<gene>
    <name evidence="5" type="ORF">RSO01_69270</name>
</gene>
<keyword evidence="3" id="KW-0274">FAD</keyword>
<dbReference type="InterPro" id="IPR002938">
    <property type="entry name" value="FAD-bd"/>
</dbReference>
<evidence type="ECO:0000256" key="2">
    <source>
        <dbReference type="ARBA" id="ARBA00022630"/>
    </source>
</evidence>
<name>A0A512NLE0_9HYPH</name>
<dbReference type="NCBIfam" id="NF006002">
    <property type="entry name" value="PRK08132.1"/>
    <property type="match status" value="1"/>
</dbReference>
<dbReference type="PANTHER" id="PTHR43004">
    <property type="entry name" value="TRK SYSTEM POTASSIUM UPTAKE PROTEIN"/>
    <property type="match status" value="1"/>
</dbReference>
<comment type="caution">
    <text evidence="5">The sequence shown here is derived from an EMBL/GenBank/DDBJ whole genome shotgun (WGS) entry which is preliminary data.</text>
</comment>
<dbReference type="PANTHER" id="PTHR43004:SF19">
    <property type="entry name" value="BINDING MONOOXYGENASE, PUTATIVE (JCVI)-RELATED"/>
    <property type="match status" value="1"/>
</dbReference>
<accession>A0A512NLE0</accession>
<dbReference type="InterPro" id="IPR036188">
    <property type="entry name" value="FAD/NAD-bd_sf"/>
</dbReference>
<dbReference type="InterPro" id="IPR050641">
    <property type="entry name" value="RIFMO-like"/>
</dbReference>
<dbReference type="Pfam" id="PF01494">
    <property type="entry name" value="FAD_binding_3"/>
    <property type="match status" value="1"/>
</dbReference>